<evidence type="ECO:0000313" key="6">
    <source>
        <dbReference type="EMBL" id="CCI47004.1"/>
    </source>
</evidence>
<comment type="similarity">
    <text evidence="1">Belongs to the cytochrome P450 family.</text>
</comment>
<dbReference type="STRING" id="65357.A0A024GKG9"/>
<proteinExistence type="inferred from homology"/>
<organism evidence="6 7">
    <name type="scientific">Albugo candida</name>
    <dbReference type="NCBI Taxonomy" id="65357"/>
    <lineage>
        <taxon>Eukaryota</taxon>
        <taxon>Sar</taxon>
        <taxon>Stramenopiles</taxon>
        <taxon>Oomycota</taxon>
        <taxon>Peronosporomycetes</taxon>
        <taxon>Albuginales</taxon>
        <taxon>Albuginaceae</taxon>
        <taxon>Albugo</taxon>
    </lineage>
</organism>
<dbReference type="Proteomes" id="UP000053237">
    <property type="component" value="Unassembled WGS sequence"/>
</dbReference>
<sequence length="536" mass="61264">MLSSVSLCVRPLGITFTVLCASLFIRRNAKRRAYNALPSPPSALPLLGSTLDLMLYHRHRHHDWISEQSSHFHGKPWRLDLLGAPPMIVLSTVKGFEDVQSTQSHIFEKGSRMIEIFRDVFGDGMIAVDYSHWAFQRKSLAHMFNMDVFSRVLMKILQTHTLALGSILRSAARTPEKSLNEGVDIDKLLQRWAFDVFTEFVFEIPTDSLASQQDHPIMSALDEASKCTAARFSQPDWAWKLMRFLNIGSEKILRQNIAILNGEARKITIEALEKNKREMDEHPSSKQKTALSLMVQQEILQSGKEEDRINVTPTYFRDVSVTLLMAGKDTVALALTWFIVMLNRNPHVEENIRKELRRELPDLFTKEEFVPNETQIRSLVYLDATIRESLRLHPPAPFNWREANDDTTLSDGTFVAKGTLVCTPPYTIGRMEHVWGPDVLECKPERWLEVDPSDTSKQKIRDVSPFQFNAFLGGPRRCLGYLLAMAQMKILMACLLSKYHLQTTEDPHSYTYSLAMTSSFDKPVLVNVFRNQPPTL</sequence>
<evidence type="ECO:0000256" key="3">
    <source>
        <dbReference type="ARBA" id="ARBA00023002"/>
    </source>
</evidence>
<keyword evidence="4 5" id="KW-0408">Iron</keyword>
<dbReference type="PRINTS" id="PR00463">
    <property type="entry name" value="EP450I"/>
</dbReference>
<dbReference type="GO" id="GO:0005506">
    <property type="term" value="F:iron ion binding"/>
    <property type="evidence" value="ECO:0007669"/>
    <property type="project" value="InterPro"/>
</dbReference>
<dbReference type="InterPro" id="IPR002401">
    <property type="entry name" value="Cyt_P450_E_grp-I"/>
</dbReference>
<dbReference type="EMBL" id="CAIX01000147">
    <property type="protein sequence ID" value="CCI47004.1"/>
    <property type="molecule type" value="Genomic_DNA"/>
</dbReference>
<dbReference type="AlphaFoldDB" id="A0A024GKG9"/>
<dbReference type="PANTHER" id="PTHR24296">
    <property type="entry name" value="CYTOCHROME P450"/>
    <property type="match status" value="1"/>
</dbReference>
<dbReference type="PRINTS" id="PR00385">
    <property type="entry name" value="P450"/>
</dbReference>
<dbReference type="GO" id="GO:0020037">
    <property type="term" value="F:heme binding"/>
    <property type="evidence" value="ECO:0007669"/>
    <property type="project" value="InterPro"/>
</dbReference>
<dbReference type="SUPFAM" id="SSF48264">
    <property type="entry name" value="Cytochrome P450"/>
    <property type="match status" value="1"/>
</dbReference>
<keyword evidence="7" id="KW-1185">Reference proteome</keyword>
<evidence type="ECO:0000313" key="7">
    <source>
        <dbReference type="Proteomes" id="UP000053237"/>
    </source>
</evidence>
<evidence type="ECO:0008006" key="8">
    <source>
        <dbReference type="Google" id="ProtNLM"/>
    </source>
</evidence>
<keyword evidence="3" id="KW-0560">Oxidoreductase</keyword>
<comment type="cofactor">
    <cofactor evidence="5">
        <name>heme</name>
        <dbReference type="ChEBI" id="CHEBI:30413"/>
    </cofactor>
</comment>
<dbReference type="InParanoid" id="A0A024GKG9"/>
<evidence type="ECO:0000256" key="1">
    <source>
        <dbReference type="ARBA" id="ARBA00010617"/>
    </source>
</evidence>
<accession>A0A024GKG9</accession>
<comment type="caution">
    <text evidence="6">The sequence shown here is derived from an EMBL/GenBank/DDBJ whole genome shotgun (WGS) entry which is preliminary data.</text>
</comment>
<keyword evidence="5" id="KW-0349">Heme</keyword>
<evidence type="ECO:0000256" key="4">
    <source>
        <dbReference type="ARBA" id="ARBA00023004"/>
    </source>
</evidence>
<keyword evidence="2 5" id="KW-0479">Metal-binding</keyword>
<evidence type="ECO:0000256" key="5">
    <source>
        <dbReference type="PIRSR" id="PIRSR602401-1"/>
    </source>
</evidence>
<dbReference type="InterPro" id="IPR001128">
    <property type="entry name" value="Cyt_P450"/>
</dbReference>
<dbReference type="OrthoDB" id="155724at2759"/>
<evidence type="ECO:0000256" key="2">
    <source>
        <dbReference type="ARBA" id="ARBA00022723"/>
    </source>
</evidence>
<dbReference type="GO" id="GO:0004497">
    <property type="term" value="F:monooxygenase activity"/>
    <property type="evidence" value="ECO:0007669"/>
    <property type="project" value="InterPro"/>
</dbReference>
<dbReference type="InterPro" id="IPR036396">
    <property type="entry name" value="Cyt_P450_sf"/>
</dbReference>
<dbReference type="Pfam" id="PF00067">
    <property type="entry name" value="p450"/>
    <property type="match status" value="1"/>
</dbReference>
<dbReference type="GO" id="GO:0016705">
    <property type="term" value="F:oxidoreductase activity, acting on paired donors, with incorporation or reduction of molecular oxygen"/>
    <property type="evidence" value="ECO:0007669"/>
    <property type="project" value="InterPro"/>
</dbReference>
<dbReference type="Gene3D" id="1.10.630.10">
    <property type="entry name" value="Cytochrome P450"/>
    <property type="match status" value="1"/>
</dbReference>
<name>A0A024GKG9_9STRA</name>
<protein>
    <recommendedName>
        <fullName evidence="8">Cytochrome P450</fullName>
    </recommendedName>
</protein>
<feature type="binding site" description="axial binding residue" evidence="5">
    <location>
        <position position="478"/>
    </location>
    <ligand>
        <name>heme</name>
        <dbReference type="ChEBI" id="CHEBI:30413"/>
    </ligand>
    <ligandPart>
        <name>Fe</name>
        <dbReference type="ChEBI" id="CHEBI:18248"/>
    </ligandPart>
</feature>
<gene>
    <name evidence="6" type="ORF">BN9_079590</name>
</gene>
<reference evidence="6 7" key="1">
    <citation type="submission" date="2012-05" db="EMBL/GenBank/DDBJ databases">
        <title>Recombination and specialization in a pathogen metapopulation.</title>
        <authorList>
            <person name="Gardiner A."/>
            <person name="Kemen E."/>
            <person name="Schultz-Larsen T."/>
            <person name="MacLean D."/>
            <person name="Van Oosterhout C."/>
            <person name="Jones J.D.G."/>
        </authorList>
    </citation>
    <scope>NUCLEOTIDE SEQUENCE [LARGE SCALE GENOMIC DNA]</scope>
    <source>
        <strain evidence="6 7">Ac Nc2</strain>
    </source>
</reference>